<evidence type="ECO:0000313" key="2">
    <source>
        <dbReference type="Proteomes" id="UP001320706"/>
    </source>
</evidence>
<keyword evidence="2" id="KW-1185">Reference proteome</keyword>
<dbReference type="Proteomes" id="UP001320706">
    <property type="component" value="Unassembled WGS sequence"/>
</dbReference>
<accession>A0ACC3SD03</accession>
<protein>
    <submittedName>
        <fullName evidence="1">Uncharacterized protein</fullName>
    </submittedName>
</protein>
<sequence length="1339" mass="140101">MGLGYDAWRRRTEHAYESGASRLTVESPGERIPPPYEADTSEPAAVQISRGKRLRYYTTTCVPDSDDTRHCTAPLLTLRLPYPGRHHLTRLIATALHISRLGRGGTRHTKLSTGAEADAMRRPSSLLSAGKLAAFLAATRIPGISAISYTQVPSPNLDLSQLGRVAIAGDFDSISLYQYEGQSEASFTTNGSQSLLTRYPNGAFQSLALADAYIETMCPFVLKNETLAGVVVGGNFTSLGGVETQGIALVNPNTTEITPLPGLSGRVQSVYCDSSSGTVYVGGSFSGGNSSNAIAWTTGWTNLPFAGFNGPVTSITKSSSGNIIFGGSFDGLGNTTTPTEKDVQVINISAGNITSGSSSSTDGFSDPRNIICKTGSEDGSGNTWLLADDTAGYWEANFEFGFNPTKLRLYNTNQDGRGTKTWRFTAIPIDGIMNMTYTDTNGLEQSCSSQCPLPQDNSTYQDFHFVNVIGMNGFRIDISDWYGSGGGLAGIELFQDDIYTFAVNDFNEPQCDDVSTGASSTMTGPWQVTPSGQSTSEYLTANLTGTVNTTSAEVVFQPDIRQSGNYSVIVYTPGCLQDNTCSTRGEVNITGTLTTKDGPFATTLFQTNDYDKYDQVYNGYIDLASDSFRPSVTLTPASGQSGPLTVVAQRVRYELQSSTGGLNGIYEYDPNEATVSTDFTTSAIDVAGTSLNTGALINAIVEYDNTTYAAGNFSANGINNVFSVGTGNATSLANQGLNAEVLTVYQNGSNLYLGGNFTNTGDDSIEGLNSVAVYDLSGKSWKALGAGVNGPVWSIVPLQLNLTSTDLETVITLSGDFTSVNSFSGSSSYAVDGFAIWVPSRGNWLNNLNLTTMSITGQLVTYTEAPGFSPLFAGSVSSQDFSLSGAASLAGSGQPSLGDLGVSINQNTQSSSSMSKRATTSQNVTGVVTGIFYGDNGLNITVLGGHFSASASNGSTINNLLFLNNTNGQQITGLPSTISSDSTFLAMDTSGSSLFAGGTVTGTASSNDIDGLVVYDLASGALAGSQPPALAGSSVSVNAIAAQPSSSSVYVGGSFSNAGSLSCPSLCIYDTSRSQWTTPGTGFSGAISALTWASNTKLIVAGNITVSGNATTMATYDASAQTFTEFTGAGTLPGPVTALAPANTQYNEFWVAGTATSNNSAFLSKYDGSNWVGVGGLGSGTTIRGLQILALTKNHDSTDLIDSDEVLLLTGNINVPSFGNASAVLYNGTDFTPFILTSTTGSSGGSSLSRIFVENPGNFLSSSSHHLARGFVVLIGLAIALALIFLLVVAGILVERVRRRREGYVPVTQMRSDQHSNLGRIPPEHLFGTLGRGEKAPKI</sequence>
<dbReference type="EMBL" id="JAMKPW020000018">
    <property type="protein sequence ID" value="KAK8208949.1"/>
    <property type="molecule type" value="Genomic_DNA"/>
</dbReference>
<comment type="caution">
    <text evidence="1">The sequence shown here is derived from an EMBL/GenBank/DDBJ whole genome shotgun (WGS) entry which is preliminary data.</text>
</comment>
<name>A0ACC3SD03_9PEZI</name>
<reference evidence="1" key="1">
    <citation type="submission" date="2024-02" db="EMBL/GenBank/DDBJ databases">
        <title>Metagenome Assembled Genome of Zalaria obscura JY119.</title>
        <authorList>
            <person name="Vighnesh L."/>
            <person name="Jagadeeshwari U."/>
            <person name="Venkata Ramana C."/>
            <person name="Sasikala C."/>
        </authorList>
    </citation>
    <scope>NUCLEOTIDE SEQUENCE</scope>
    <source>
        <strain evidence="1">JY119</strain>
    </source>
</reference>
<proteinExistence type="predicted"/>
<evidence type="ECO:0000313" key="1">
    <source>
        <dbReference type="EMBL" id="KAK8208949.1"/>
    </source>
</evidence>
<organism evidence="1 2">
    <name type="scientific">Zalaria obscura</name>
    <dbReference type="NCBI Taxonomy" id="2024903"/>
    <lineage>
        <taxon>Eukaryota</taxon>
        <taxon>Fungi</taxon>
        <taxon>Dikarya</taxon>
        <taxon>Ascomycota</taxon>
        <taxon>Pezizomycotina</taxon>
        <taxon>Dothideomycetes</taxon>
        <taxon>Dothideomycetidae</taxon>
        <taxon>Dothideales</taxon>
        <taxon>Zalariaceae</taxon>
        <taxon>Zalaria</taxon>
    </lineage>
</organism>
<gene>
    <name evidence="1" type="ORF">M8818_003912</name>
</gene>